<gene>
    <name evidence="1" type="primary">mtlR</name>
    <name evidence="1" type="ORF">VA7868_00473</name>
</gene>
<dbReference type="AlphaFoldDB" id="A0A1M5VRF1"/>
<reference evidence="1 2" key="1">
    <citation type="submission" date="2016-11" db="EMBL/GenBank/DDBJ databases">
        <authorList>
            <person name="Jaros S."/>
            <person name="Januszkiewicz K."/>
            <person name="Wedrychowicz H."/>
        </authorList>
    </citation>
    <scope>NUCLEOTIDE SEQUENCE [LARGE SCALE GENOMIC DNA]</scope>
    <source>
        <strain evidence="1 2">CECT 7868</strain>
    </source>
</reference>
<dbReference type="Pfam" id="PF05068">
    <property type="entry name" value="MtlR"/>
    <property type="match status" value="1"/>
</dbReference>
<dbReference type="InterPro" id="IPR038026">
    <property type="entry name" value="MtlR-like_sf"/>
</dbReference>
<evidence type="ECO:0000313" key="2">
    <source>
        <dbReference type="Proteomes" id="UP000184608"/>
    </source>
</evidence>
<keyword evidence="2" id="KW-1185">Reference proteome</keyword>
<dbReference type="GO" id="GO:0045892">
    <property type="term" value="P:negative regulation of DNA-templated transcription"/>
    <property type="evidence" value="ECO:0007669"/>
    <property type="project" value="TreeGrafter"/>
</dbReference>
<dbReference type="SUPFAM" id="SSF158668">
    <property type="entry name" value="MtlR-like"/>
    <property type="match status" value="1"/>
</dbReference>
<dbReference type="PANTHER" id="PTHR37941">
    <property type="entry name" value="FUMARASE E-RELATED"/>
    <property type="match status" value="1"/>
</dbReference>
<dbReference type="NCBIfam" id="NF008234">
    <property type="entry name" value="PRK11001.1"/>
    <property type="match status" value="1"/>
</dbReference>
<dbReference type="Proteomes" id="UP000184608">
    <property type="component" value="Unassembled WGS sequence"/>
</dbReference>
<dbReference type="Gene3D" id="1.20.120.330">
    <property type="entry name" value="Nucleotidyltransferases domain 2"/>
    <property type="match status" value="1"/>
</dbReference>
<dbReference type="STRING" id="1216006.VA7868_00473"/>
<proteinExistence type="predicted"/>
<dbReference type="InterPro" id="IPR007761">
    <property type="entry name" value="MtlR-like"/>
</dbReference>
<name>A0A1M5VRF1_9VIBR</name>
<protein>
    <submittedName>
        <fullName evidence="1">Mannitol operon repressor</fullName>
    </submittedName>
</protein>
<dbReference type="EMBL" id="FQXZ01000006">
    <property type="protein sequence ID" value="SHH77851.1"/>
    <property type="molecule type" value="Genomic_DNA"/>
</dbReference>
<dbReference type="PANTHER" id="PTHR37941:SF1">
    <property type="entry name" value="FUMARASE E-RELATED"/>
    <property type="match status" value="1"/>
</dbReference>
<evidence type="ECO:0000313" key="1">
    <source>
        <dbReference type="EMBL" id="SHH77851.1"/>
    </source>
</evidence>
<sequence length="181" mass="20537">MTTQYMAEKLNENEIIEQLNQTTSVRGFFITTVSIIETAVDLLMKRIFMKDNFAVQSVVGPLLHDSGPLGDITVRLKLLYGLGVLPDQLYHDIEAIIQLKNQLNDDGTEYSFTSPKILEPVKELNIVQQIGMIQLDIKEPDDDIDLEFYQLQLHRQQQVIKSGLSLSIVEVCNALNKESPF</sequence>
<organism evidence="1 2">
    <name type="scientific">Vibrio aerogenes CECT 7868</name>
    <dbReference type="NCBI Taxonomy" id="1216006"/>
    <lineage>
        <taxon>Bacteria</taxon>
        <taxon>Pseudomonadati</taxon>
        <taxon>Pseudomonadota</taxon>
        <taxon>Gammaproteobacteria</taxon>
        <taxon>Vibrionales</taxon>
        <taxon>Vibrionaceae</taxon>
        <taxon>Vibrio</taxon>
    </lineage>
</organism>
<accession>A0A1M5VRF1</accession>